<dbReference type="PROSITE" id="PS50237">
    <property type="entry name" value="HECT"/>
    <property type="match status" value="1"/>
</dbReference>
<dbReference type="InterPro" id="IPR000569">
    <property type="entry name" value="HECT_dom"/>
</dbReference>
<protein>
    <recommendedName>
        <fullName evidence="2">HECT-type E3 ubiquitin transferase</fullName>
        <ecNumber evidence="2">2.3.2.26</ecNumber>
    </recommendedName>
</protein>
<keyword evidence="4 5" id="KW-0833">Ubl conjugation pathway</keyword>
<evidence type="ECO:0000313" key="7">
    <source>
        <dbReference type="EMBL" id="PWN31460.1"/>
    </source>
</evidence>
<sequence length="605" mass="69520">MEVSLQSINYFADQINGLDGDHAQSIKNQFRRTVEYVLVKDLEKRWNTERKACLQVTLAILSIYRKLDIQPGQRFLDLLVHINPDHVSDIFQHQYEENDIAELGYWLVGLCGKLVWESHSALFLAHRIAESAFMGPAILLDCIAQYFSRSSQRIDNSQFHVVAFDALIQRLDQSKQEKWMPTMRSCRHIIPTSTKLTLMEQQFQRRKNENEKLVMYDHIYAGTAYRRDAPDQKHVCHLKVQRDHLLQDSMNCFNKMSKDIVIDGLDIAFIGEDGQDRGGLTKEWCLLMIESLRDIILIQTDDQAEFMDLRNDCTEEQAQLFGIVLGIAILRRVAIDVPLAPYVYDLLSSSDTNTQPSLDMLHYTRPGLADGLSKIMTWDEVKQGSIEDVLGVDFTFFDEKNAKSINLLPNGDQITVSMQNRSKYVDAILFYLLQRRIQDTLFNIREGFSRVCFGISGLELFTFSEWSSLTYGKEMAANTASLQRSCQVLMHAKSAKEREEMHTYLALFWSIVDDFSRDDLRNLLHFVTASHRMLTLRSMNDTAGKESPFTIRLLDPIPTSMQTYPLPTASTCSNTLFLPQYPSYDILQRCLLFAIRNGNQGFGLS</sequence>
<dbReference type="STRING" id="1280837.A0A316V1N3"/>
<dbReference type="InterPro" id="IPR044611">
    <property type="entry name" value="E3A/B/C-like"/>
</dbReference>
<dbReference type="SUPFAM" id="SSF56204">
    <property type="entry name" value="Hect, E3 ligase catalytic domain"/>
    <property type="match status" value="1"/>
</dbReference>
<evidence type="ECO:0000313" key="8">
    <source>
        <dbReference type="Proteomes" id="UP000245771"/>
    </source>
</evidence>
<dbReference type="PANTHER" id="PTHR45700">
    <property type="entry name" value="UBIQUITIN-PROTEIN LIGASE E3C"/>
    <property type="match status" value="1"/>
</dbReference>
<keyword evidence="3" id="KW-0808">Transferase</keyword>
<evidence type="ECO:0000256" key="2">
    <source>
        <dbReference type="ARBA" id="ARBA00012485"/>
    </source>
</evidence>
<dbReference type="SMART" id="SM00119">
    <property type="entry name" value="HECTc"/>
    <property type="match status" value="1"/>
</dbReference>
<feature type="domain" description="HECT" evidence="6">
    <location>
        <begin position="257"/>
        <end position="605"/>
    </location>
</feature>
<dbReference type="Gene3D" id="3.90.1750.10">
    <property type="entry name" value="Hect, E3 ligase catalytic domains"/>
    <property type="match status" value="1"/>
</dbReference>
<dbReference type="AlphaFoldDB" id="A0A316V1N3"/>
<dbReference type="Gene3D" id="3.30.2410.10">
    <property type="entry name" value="Hect, E3 ligase catalytic domain"/>
    <property type="match status" value="1"/>
</dbReference>
<dbReference type="OrthoDB" id="8068875at2759"/>
<dbReference type="FunCoup" id="A0A316V1N3">
    <property type="interactions" value="49"/>
</dbReference>
<evidence type="ECO:0000256" key="3">
    <source>
        <dbReference type="ARBA" id="ARBA00022679"/>
    </source>
</evidence>
<reference evidence="7 8" key="1">
    <citation type="journal article" date="2018" name="Mol. Biol. Evol.">
        <title>Broad Genomic Sampling Reveals a Smut Pathogenic Ancestry of the Fungal Clade Ustilaginomycotina.</title>
        <authorList>
            <person name="Kijpornyongpan T."/>
            <person name="Mondo S.J."/>
            <person name="Barry K."/>
            <person name="Sandor L."/>
            <person name="Lee J."/>
            <person name="Lipzen A."/>
            <person name="Pangilinan J."/>
            <person name="LaButti K."/>
            <person name="Hainaut M."/>
            <person name="Henrissat B."/>
            <person name="Grigoriev I.V."/>
            <person name="Spatafora J.W."/>
            <person name="Aime M.C."/>
        </authorList>
    </citation>
    <scope>NUCLEOTIDE SEQUENCE [LARGE SCALE GENOMIC DNA]</scope>
    <source>
        <strain evidence="7 8">MCA 3882</strain>
    </source>
</reference>
<evidence type="ECO:0000256" key="4">
    <source>
        <dbReference type="ARBA" id="ARBA00022786"/>
    </source>
</evidence>
<dbReference type="InterPro" id="IPR035983">
    <property type="entry name" value="Hect_E3_ubiquitin_ligase"/>
</dbReference>
<feature type="active site" description="Glycyl thioester intermediate" evidence="5">
    <location>
        <position position="572"/>
    </location>
</feature>
<organism evidence="7 8">
    <name type="scientific">Meira miltonrushii</name>
    <dbReference type="NCBI Taxonomy" id="1280837"/>
    <lineage>
        <taxon>Eukaryota</taxon>
        <taxon>Fungi</taxon>
        <taxon>Dikarya</taxon>
        <taxon>Basidiomycota</taxon>
        <taxon>Ustilaginomycotina</taxon>
        <taxon>Exobasidiomycetes</taxon>
        <taxon>Exobasidiales</taxon>
        <taxon>Brachybasidiaceae</taxon>
        <taxon>Meira</taxon>
    </lineage>
</organism>
<dbReference type="InParanoid" id="A0A316V1N3"/>
<gene>
    <name evidence="7" type="ORF">FA14DRAFT_192942</name>
</gene>
<dbReference type="GeneID" id="37023750"/>
<dbReference type="GO" id="GO:0061630">
    <property type="term" value="F:ubiquitin protein ligase activity"/>
    <property type="evidence" value="ECO:0007669"/>
    <property type="project" value="UniProtKB-EC"/>
</dbReference>
<accession>A0A316V1N3</accession>
<dbReference type="EC" id="2.3.2.26" evidence="2"/>
<dbReference type="RefSeq" id="XP_025351762.1">
    <property type="nucleotide sequence ID" value="XM_025501969.1"/>
</dbReference>
<dbReference type="PANTHER" id="PTHR45700:SF2">
    <property type="entry name" value="UBIQUITIN-PROTEIN LIGASE E3C"/>
    <property type="match status" value="1"/>
</dbReference>
<name>A0A316V1N3_9BASI</name>
<evidence type="ECO:0000259" key="6">
    <source>
        <dbReference type="PROSITE" id="PS50237"/>
    </source>
</evidence>
<comment type="catalytic activity">
    <reaction evidence="1">
        <text>S-ubiquitinyl-[E2 ubiquitin-conjugating enzyme]-L-cysteine + [acceptor protein]-L-lysine = [E2 ubiquitin-conjugating enzyme]-L-cysteine + N(6)-ubiquitinyl-[acceptor protein]-L-lysine.</text>
        <dbReference type="EC" id="2.3.2.26"/>
    </reaction>
</comment>
<evidence type="ECO:0000256" key="1">
    <source>
        <dbReference type="ARBA" id="ARBA00000885"/>
    </source>
</evidence>
<dbReference type="Gene3D" id="3.30.2160.10">
    <property type="entry name" value="Hect, E3 ligase catalytic domain"/>
    <property type="match status" value="1"/>
</dbReference>
<dbReference type="Pfam" id="PF00632">
    <property type="entry name" value="HECT"/>
    <property type="match status" value="1"/>
</dbReference>
<dbReference type="GO" id="GO:0006511">
    <property type="term" value="P:ubiquitin-dependent protein catabolic process"/>
    <property type="evidence" value="ECO:0007669"/>
    <property type="project" value="TreeGrafter"/>
</dbReference>
<keyword evidence="8" id="KW-1185">Reference proteome</keyword>
<evidence type="ECO:0000256" key="5">
    <source>
        <dbReference type="PROSITE-ProRule" id="PRU00104"/>
    </source>
</evidence>
<dbReference type="EMBL" id="KZ819608">
    <property type="protein sequence ID" value="PWN31460.1"/>
    <property type="molecule type" value="Genomic_DNA"/>
</dbReference>
<dbReference type="GO" id="GO:0000209">
    <property type="term" value="P:protein polyubiquitination"/>
    <property type="evidence" value="ECO:0007669"/>
    <property type="project" value="InterPro"/>
</dbReference>
<dbReference type="Proteomes" id="UP000245771">
    <property type="component" value="Unassembled WGS sequence"/>
</dbReference>
<proteinExistence type="predicted"/>